<sequence length="123" mass="13872">MHSHNYPGPGLHGGRRRDFPAHKLAPGVVVWETVPFPEAALVNWESLPSSHADCNPSYIFIHIDEYHPKRDTRIIRINFELTLLSGLVRNALLPPAHNATVPKQRDLISLILLLQDKFSKALV</sequence>
<organism evidence="1 2">
    <name type="scientific">Caerostris extrusa</name>
    <name type="common">Bark spider</name>
    <name type="synonym">Caerostris bankana</name>
    <dbReference type="NCBI Taxonomy" id="172846"/>
    <lineage>
        <taxon>Eukaryota</taxon>
        <taxon>Metazoa</taxon>
        <taxon>Ecdysozoa</taxon>
        <taxon>Arthropoda</taxon>
        <taxon>Chelicerata</taxon>
        <taxon>Arachnida</taxon>
        <taxon>Araneae</taxon>
        <taxon>Araneomorphae</taxon>
        <taxon>Entelegynae</taxon>
        <taxon>Araneoidea</taxon>
        <taxon>Araneidae</taxon>
        <taxon>Caerostris</taxon>
    </lineage>
</organism>
<name>A0AAV4MRD4_CAEEX</name>
<reference evidence="1 2" key="1">
    <citation type="submission" date="2021-06" db="EMBL/GenBank/DDBJ databases">
        <title>Caerostris extrusa draft genome.</title>
        <authorList>
            <person name="Kono N."/>
            <person name="Arakawa K."/>
        </authorList>
    </citation>
    <scope>NUCLEOTIDE SEQUENCE [LARGE SCALE GENOMIC DNA]</scope>
</reference>
<gene>
    <name evidence="1" type="ORF">CEXT_453221</name>
</gene>
<evidence type="ECO:0000313" key="2">
    <source>
        <dbReference type="Proteomes" id="UP001054945"/>
    </source>
</evidence>
<dbReference type="AlphaFoldDB" id="A0AAV4MRD4"/>
<dbReference type="EMBL" id="BPLR01020065">
    <property type="protein sequence ID" value="GIX74388.1"/>
    <property type="molecule type" value="Genomic_DNA"/>
</dbReference>
<evidence type="ECO:0000313" key="1">
    <source>
        <dbReference type="EMBL" id="GIX74388.1"/>
    </source>
</evidence>
<accession>A0AAV4MRD4</accession>
<protein>
    <submittedName>
        <fullName evidence="1">Uncharacterized protein</fullName>
    </submittedName>
</protein>
<comment type="caution">
    <text evidence="1">The sequence shown here is derived from an EMBL/GenBank/DDBJ whole genome shotgun (WGS) entry which is preliminary data.</text>
</comment>
<dbReference type="Proteomes" id="UP001054945">
    <property type="component" value="Unassembled WGS sequence"/>
</dbReference>
<keyword evidence="2" id="KW-1185">Reference proteome</keyword>
<proteinExistence type="predicted"/>